<gene>
    <name evidence="2" type="ORF">B1813_22485</name>
</gene>
<proteinExistence type="inferred from homology"/>
<dbReference type="SUPFAM" id="SSF53067">
    <property type="entry name" value="Actin-like ATPase domain"/>
    <property type="match status" value="1"/>
</dbReference>
<comment type="caution">
    <text evidence="2">The sequence shown here is derived from an EMBL/GenBank/DDBJ whole genome shotgun (WGS) entry which is preliminary data.</text>
</comment>
<protein>
    <submittedName>
        <fullName evidence="2">Kanamycin kinase</fullName>
    </submittedName>
</protein>
<dbReference type="PANTHER" id="PTHR18964:SF149">
    <property type="entry name" value="BIFUNCTIONAL UDP-N-ACETYLGLUCOSAMINE 2-EPIMERASE_N-ACETYLMANNOSAMINE KINASE"/>
    <property type="match status" value="1"/>
</dbReference>
<dbReference type="STRING" id="1962155.B1813_22485"/>
<keyword evidence="3" id="KW-1185">Reference proteome</keyword>
<dbReference type="InterPro" id="IPR043129">
    <property type="entry name" value="ATPase_NBD"/>
</dbReference>
<dbReference type="PANTHER" id="PTHR18964">
    <property type="entry name" value="ROK (REPRESSOR, ORF, KINASE) FAMILY"/>
    <property type="match status" value="1"/>
</dbReference>
<keyword evidence="2" id="KW-0808">Transferase</keyword>
<dbReference type="Gene3D" id="3.30.420.40">
    <property type="match status" value="2"/>
</dbReference>
<evidence type="ECO:0000313" key="2">
    <source>
        <dbReference type="EMBL" id="OQO89672.1"/>
    </source>
</evidence>
<organism evidence="2 3">
    <name type="scientific">Saccharomonospora piscinae</name>
    <dbReference type="NCBI Taxonomy" id="687388"/>
    <lineage>
        <taxon>Bacteria</taxon>
        <taxon>Bacillati</taxon>
        <taxon>Actinomycetota</taxon>
        <taxon>Actinomycetes</taxon>
        <taxon>Pseudonocardiales</taxon>
        <taxon>Pseudonocardiaceae</taxon>
        <taxon>Saccharomonospora</taxon>
    </lineage>
</organism>
<dbReference type="AlphaFoldDB" id="A0A1V8ZXS1"/>
<dbReference type="Proteomes" id="UP000192591">
    <property type="component" value="Unassembled WGS sequence"/>
</dbReference>
<dbReference type="EMBL" id="MWIH01000009">
    <property type="protein sequence ID" value="OQO89672.1"/>
    <property type="molecule type" value="Genomic_DNA"/>
</dbReference>
<keyword evidence="2" id="KW-0418">Kinase</keyword>
<evidence type="ECO:0000313" key="3">
    <source>
        <dbReference type="Proteomes" id="UP000192591"/>
    </source>
</evidence>
<name>A0A1V8ZXS1_SACPI</name>
<dbReference type="InterPro" id="IPR000600">
    <property type="entry name" value="ROK"/>
</dbReference>
<accession>A0A1V8ZXS1</accession>
<reference evidence="2 3" key="1">
    <citation type="submission" date="2017-02" db="EMBL/GenBank/DDBJ databases">
        <title>Draft genome of Saccharomonospora sp. 154.</title>
        <authorList>
            <person name="Alonso-Carmona G.S."/>
            <person name="De La Haba R."/>
            <person name="Vera-Gargallo B."/>
            <person name="Sandoval-Trujillo A.H."/>
            <person name="Ramirez-Duran N."/>
            <person name="Ventosa A."/>
        </authorList>
    </citation>
    <scope>NUCLEOTIDE SEQUENCE [LARGE SCALE GENOMIC DNA]</scope>
    <source>
        <strain evidence="2 3">LRS4.154</strain>
    </source>
</reference>
<dbReference type="RefSeq" id="WP_081195294.1">
    <property type="nucleotide sequence ID" value="NZ_MWIH01000009.1"/>
</dbReference>
<sequence>MSVLGIDIGGTKVALRAEADGVEPNQLTFRWSPRATASDDLARLAAGVAQLVRDLPTAIRSVGVAVPATVDERGRVAVWPSRPSWNGLDLGAALRSTFPDAVVRWADDGDLAAVAEAEAIGERDLLYIGVGTGIGGGIVLGGRSVPGPGRGSCELGHVVVDSAGPRCACGRTGCLQAIASGSATLRRATSARGLPVSFSDLREGVLAGSPWAVTVVDESCLALATAVASVNELVRPDCAVLGGGFAADLPGFVDGVEGHLRRLARPGHPVPALLPSVLGGLSSLHGAIALAAPGGGAGGR</sequence>
<evidence type="ECO:0000256" key="1">
    <source>
        <dbReference type="ARBA" id="ARBA00006479"/>
    </source>
</evidence>
<dbReference type="Pfam" id="PF00480">
    <property type="entry name" value="ROK"/>
    <property type="match status" value="1"/>
</dbReference>
<dbReference type="GO" id="GO:0016301">
    <property type="term" value="F:kinase activity"/>
    <property type="evidence" value="ECO:0007669"/>
    <property type="project" value="UniProtKB-KW"/>
</dbReference>
<comment type="similarity">
    <text evidence="1">Belongs to the ROK (NagC/XylR) family.</text>
</comment>